<feature type="non-terminal residue" evidence="2">
    <location>
        <position position="1"/>
    </location>
</feature>
<organism evidence="2">
    <name type="scientific">Iconisemion striatum</name>
    <dbReference type="NCBI Taxonomy" id="60296"/>
    <lineage>
        <taxon>Eukaryota</taxon>
        <taxon>Metazoa</taxon>
        <taxon>Chordata</taxon>
        <taxon>Craniata</taxon>
        <taxon>Vertebrata</taxon>
        <taxon>Euteleostomi</taxon>
        <taxon>Actinopterygii</taxon>
        <taxon>Neopterygii</taxon>
        <taxon>Teleostei</taxon>
        <taxon>Neoteleostei</taxon>
        <taxon>Acanthomorphata</taxon>
        <taxon>Ovalentaria</taxon>
        <taxon>Atherinomorphae</taxon>
        <taxon>Cyprinodontiformes</taxon>
        <taxon>Nothobranchiidae</taxon>
        <taxon>Iconisemion</taxon>
    </lineage>
</organism>
<proteinExistence type="predicted"/>
<protein>
    <submittedName>
        <fullName evidence="2">Uncharacterized protein</fullName>
    </submittedName>
</protein>
<accession>A0A1A7WVL5</accession>
<reference evidence="2" key="2">
    <citation type="submission" date="2016-06" db="EMBL/GenBank/DDBJ databases">
        <title>The genome of a short-lived fish provides insights into sex chromosome evolution and the genetic control of aging.</title>
        <authorList>
            <person name="Reichwald K."/>
            <person name="Felder M."/>
            <person name="Petzold A."/>
            <person name="Koch P."/>
            <person name="Groth M."/>
            <person name="Platzer M."/>
        </authorList>
    </citation>
    <scope>NUCLEOTIDE SEQUENCE</scope>
    <source>
        <tissue evidence="2">Brain</tissue>
    </source>
</reference>
<dbReference type="AlphaFoldDB" id="A0A1A7WVL5"/>
<reference evidence="2" key="1">
    <citation type="submission" date="2016-05" db="EMBL/GenBank/DDBJ databases">
        <authorList>
            <person name="Lavstsen T."/>
            <person name="Jespersen J.S."/>
        </authorList>
    </citation>
    <scope>NUCLEOTIDE SEQUENCE</scope>
    <source>
        <tissue evidence="2">Brain</tissue>
    </source>
</reference>
<feature type="non-terminal residue" evidence="2">
    <location>
        <position position="95"/>
    </location>
</feature>
<name>A0A1A7WVL5_9TELE</name>
<feature type="region of interest" description="Disordered" evidence="1">
    <location>
        <begin position="74"/>
        <end position="95"/>
    </location>
</feature>
<dbReference type="EMBL" id="HADW01008321">
    <property type="protein sequence ID" value="SBP09721.1"/>
    <property type="molecule type" value="Transcribed_RNA"/>
</dbReference>
<evidence type="ECO:0000256" key="1">
    <source>
        <dbReference type="SAM" id="MobiDB-lite"/>
    </source>
</evidence>
<sequence length="95" mass="11149">SGVYKFAIREEEFPSKQQSRRSRLEQEDLELPHIKEEQEELQVLKTTEVTEFYPITVKNEAKPQYLCCSQMEKHHEVLESDSQTSIPDPSEPVNK</sequence>
<evidence type="ECO:0000313" key="2">
    <source>
        <dbReference type="EMBL" id="SBP09721.1"/>
    </source>
</evidence>
<gene>
    <name evidence="2" type="primary">Nfu_g_1_010076</name>
</gene>